<evidence type="ECO:0000313" key="2">
    <source>
        <dbReference type="Proteomes" id="UP000431901"/>
    </source>
</evidence>
<evidence type="ECO:0000313" key="1">
    <source>
        <dbReference type="EMBL" id="MXQ66710.1"/>
    </source>
</evidence>
<proteinExistence type="predicted"/>
<reference evidence="1 2" key="1">
    <citation type="submission" date="2019-12" db="EMBL/GenBank/DDBJ databases">
        <title>Nocardia macrotermitis sp. nov. and Nocardia aurantia sp. nov., isolated from the gut of the fungus growing-termite Macrotermes natalensis.</title>
        <authorList>
            <person name="Christine B."/>
            <person name="Rene B."/>
        </authorList>
    </citation>
    <scope>NUCLEOTIDE SEQUENCE [LARGE SCALE GENOMIC DNA]</scope>
    <source>
        <strain evidence="1 2">DSM 102126</strain>
    </source>
</reference>
<dbReference type="AlphaFoldDB" id="A0A6I4WD43"/>
<dbReference type="Proteomes" id="UP000431901">
    <property type="component" value="Unassembled WGS sequence"/>
</dbReference>
<organism evidence="1 2">
    <name type="scientific">Actinomadura rayongensis</name>
    <dbReference type="NCBI Taxonomy" id="1429076"/>
    <lineage>
        <taxon>Bacteria</taxon>
        <taxon>Bacillati</taxon>
        <taxon>Actinomycetota</taxon>
        <taxon>Actinomycetes</taxon>
        <taxon>Streptosporangiales</taxon>
        <taxon>Thermomonosporaceae</taxon>
        <taxon>Actinomadura</taxon>
    </lineage>
</organism>
<dbReference type="EMBL" id="WUTW01000005">
    <property type="protein sequence ID" value="MXQ66710.1"/>
    <property type="molecule type" value="Genomic_DNA"/>
</dbReference>
<protein>
    <submittedName>
        <fullName evidence="1">Uncharacterized protein</fullName>
    </submittedName>
</protein>
<dbReference type="RefSeq" id="WP_161104915.1">
    <property type="nucleotide sequence ID" value="NZ_JBHLYI010000003.1"/>
</dbReference>
<keyword evidence="2" id="KW-1185">Reference proteome</keyword>
<dbReference type="OrthoDB" id="9942982at2"/>
<accession>A0A6I4WD43</accession>
<name>A0A6I4WD43_9ACTN</name>
<gene>
    <name evidence="1" type="ORF">GQ466_22075</name>
</gene>
<comment type="caution">
    <text evidence="1">The sequence shown here is derived from an EMBL/GenBank/DDBJ whole genome shotgun (WGS) entry which is preliminary data.</text>
</comment>
<sequence>MGNRTDYLYLHSAPDLGGDELLVPEQDGCVPLSAPFVTASAVNRSHTRDVHLFTDEACAGAPAVVVPRKTRLDAFGPVAVAALRFA</sequence>